<dbReference type="EMBL" id="JAKUCV010006991">
    <property type="protein sequence ID" value="KAJ4825157.1"/>
    <property type="molecule type" value="Genomic_DNA"/>
</dbReference>
<gene>
    <name evidence="1" type="ORF">Tsubulata_008696</name>
</gene>
<comment type="caution">
    <text evidence="1">The sequence shown here is derived from an EMBL/GenBank/DDBJ whole genome shotgun (WGS) entry which is preliminary data.</text>
</comment>
<dbReference type="AlphaFoldDB" id="A0A9Q0F7A4"/>
<organism evidence="1 2">
    <name type="scientific">Turnera subulata</name>
    <dbReference type="NCBI Taxonomy" id="218843"/>
    <lineage>
        <taxon>Eukaryota</taxon>
        <taxon>Viridiplantae</taxon>
        <taxon>Streptophyta</taxon>
        <taxon>Embryophyta</taxon>
        <taxon>Tracheophyta</taxon>
        <taxon>Spermatophyta</taxon>
        <taxon>Magnoliopsida</taxon>
        <taxon>eudicotyledons</taxon>
        <taxon>Gunneridae</taxon>
        <taxon>Pentapetalae</taxon>
        <taxon>rosids</taxon>
        <taxon>fabids</taxon>
        <taxon>Malpighiales</taxon>
        <taxon>Passifloraceae</taxon>
        <taxon>Turnera</taxon>
    </lineage>
</organism>
<evidence type="ECO:0000313" key="2">
    <source>
        <dbReference type="Proteomes" id="UP001141552"/>
    </source>
</evidence>
<reference evidence="1" key="1">
    <citation type="submission" date="2022-02" db="EMBL/GenBank/DDBJ databases">
        <authorList>
            <person name="Henning P.M."/>
            <person name="McCubbin A.G."/>
            <person name="Shore J.S."/>
        </authorList>
    </citation>
    <scope>NUCLEOTIDE SEQUENCE</scope>
    <source>
        <strain evidence="1">F60SS</strain>
        <tissue evidence="1">Leaves</tissue>
    </source>
</reference>
<accession>A0A9Q0F7A4</accession>
<feature type="non-terminal residue" evidence="1">
    <location>
        <position position="1"/>
    </location>
</feature>
<keyword evidence="2" id="KW-1185">Reference proteome</keyword>
<sequence length="79" mass="8922">MDPGGFCLKKAPNPQFFNTFAKQKQVQQAQEKAATITIYLGILVGSMSIMSIEESSQENKVSSIIHYQWHFTTLKRGDK</sequence>
<dbReference type="Proteomes" id="UP001141552">
    <property type="component" value="Unassembled WGS sequence"/>
</dbReference>
<proteinExistence type="predicted"/>
<reference evidence="1" key="2">
    <citation type="journal article" date="2023" name="Plants (Basel)">
        <title>Annotation of the Turnera subulata (Passifloraceae) Draft Genome Reveals the S-Locus Evolved after the Divergence of Turneroideae from Passifloroideae in a Stepwise Manner.</title>
        <authorList>
            <person name="Henning P.M."/>
            <person name="Roalson E.H."/>
            <person name="Mir W."/>
            <person name="McCubbin A.G."/>
            <person name="Shore J.S."/>
        </authorList>
    </citation>
    <scope>NUCLEOTIDE SEQUENCE</scope>
    <source>
        <strain evidence="1">F60SS</strain>
    </source>
</reference>
<evidence type="ECO:0000313" key="1">
    <source>
        <dbReference type="EMBL" id="KAJ4825157.1"/>
    </source>
</evidence>
<protein>
    <submittedName>
        <fullName evidence="1">Uncharacterized protein</fullName>
    </submittedName>
</protein>
<name>A0A9Q0F7A4_9ROSI</name>